<proteinExistence type="predicted"/>
<sequence>MQVPMGAKFTELLNEEDRPLKQTDSLLADPQNALQKSVSVCQRSKSLEDEIDFPAKLYKEAANGDFHMDASLQESQTYT</sequence>
<dbReference type="Proteomes" id="UP000829196">
    <property type="component" value="Unassembled WGS sequence"/>
</dbReference>
<reference evidence="1" key="1">
    <citation type="journal article" date="2022" name="Front. Genet.">
        <title>Chromosome-Scale Assembly of the Dendrobium nobile Genome Provides Insights Into the Molecular Mechanism of the Biosynthesis of the Medicinal Active Ingredient of Dendrobium.</title>
        <authorList>
            <person name="Xu Q."/>
            <person name="Niu S.-C."/>
            <person name="Li K.-L."/>
            <person name="Zheng P.-J."/>
            <person name="Zhang X.-J."/>
            <person name="Jia Y."/>
            <person name="Liu Y."/>
            <person name="Niu Y.-X."/>
            <person name="Yu L.-H."/>
            <person name="Chen D.-F."/>
            <person name="Zhang G.-Q."/>
        </authorList>
    </citation>
    <scope>NUCLEOTIDE SEQUENCE</scope>
    <source>
        <tissue evidence="1">Leaf</tissue>
    </source>
</reference>
<name>A0A8T3CCI9_DENNO</name>
<accession>A0A8T3CCI9</accession>
<organism evidence="1 2">
    <name type="scientific">Dendrobium nobile</name>
    <name type="common">Orchid</name>
    <dbReference type="NCBI Taxonomy" id="94219"/>
    <lineage>
        <taxon>Eukaryota</taxon>
        <taxon>Viridiplantae</taxon>
        <taxon>Streptophyta</taxon>
        <taxon>Embryophyta</taxon>
        <taxon>Tracheophyta</taxon>
        <taxon>Spermatophyta</taxon>
        <taxon>Magnoliopsida</taxon>
        <taxon>Liliopsida</taxon>
        <taxon>Asparagales</taxon>
        <taxon>Orchidaceae</taxon>
        <taxon>Epidendroideae</taxon>
        <taxon>Malaxideae</taxon>
        <taxon>Dendrobiinae</taxon>
        <taxon>Dendrobium</taxon>
    </lineage>
</organism>
<dbReference type="AlphaFoldDB" id="A0A8T3CCI9"/>
<evidence type="ECO:0000313" key="1">
    <source>
        <dbReference type="EMBL" id="KAI0531112.1"/>
    </source>
</evidence>
<keyword evidence="2" id="KW-1185">Reference proteome</keyword>
<evidence type="ECO:0000313" key="2">
    <source>
        <dbReference type="Proteomes" id="UP000829196"/>
    </source>
</evidence>
<dbReference type="EMBL" id="JAGYWB010000001">
    <property type="protein sequence ID" value="KAI0531112.1"/>
    <property type="molecule type" value="Genomic_DNA"/>
</dbReference>
<protein>
    <submittedName>
        <fullName evidence="1">Uncharacterized protein</fullName>
    </submittedName>
</protein>
<gene>
    <name evidence="1" type="ORF">KFK09_000664</name>
</gene>
<comment type="caution">
    <text evidence="1">The sequence shown here is derived from an EMBL/GenBank/DDBJ whole genome shotgun (WGS) entry which is preliminary data.</text>
</comment>